<dbReference type="SUPFAM" id="SSF57667">
    <property type="entry name" value="beta-beta-alpha zinc fingers"/>
    <property type="match status" value="2"/>
</dbReference>
<feature type="domain" description="C2H2-type" evidence="9">
    <location>
        <begin position="9"/>
        <end position="36"/>
    </location>
</feature>
<dbReference type="Proteomes" id="UP000198287">
    <property type="component" value="Unassembled WGS sequence"/>
</dbReference>
<name>A0A226E9J7_FOLCA</name>
<dbReference type="PROSITE" id="PS50157">
    <property type="entry name" value="ZINC_FINGER_C2H2_2"/>
    <property type="match status" value="3"/>
</dbReference>
<organism evidence="10 11">
    <name type="scientific">Folsomia candida</name>
    <name type="common">Springtail</name>
    <dbReference type="NCBI Taxonomy" id="158441"/>
    <lineage>
        <taxon>Eukaryota</taxon>
        <taxon>Metazoa</taxon>
        <taxon>Ecdysozoa</taxon>
        <taxon>Arthropoda</taxon>
        <taxon>Hexapoda</taxon>
        <taxon>Collembola</taxon>
        <taxon>Entomobryomorpha</taxon>
        <taxon>Isotomoidea</taxon>
        <taxon>Isotomidae</taxon>
        <taxon>Proisotominae</taxon>
        <taxon>Folsomia</taxon>
    </lineage>
</organism>
<comment type="similarity">
    <text evidence="7">Belongs to the snail C2H2-type zinc-finger protein family.</text>
</comment>
<dbReference type="Gene3D" id="3.30.160.60">
    <property type="entry name" value="Classic Zinc Finger"/>
    <property type="match status" value="3"/>
</dbReference>
<dbReference type="FunFam" id="3.30.160.60:FF:000145">
    <property type="entry name" value="Zinc finger protein 574"/>
    <property type="match status" value="1"/>
</dbReference>
<evidence type="ECO:0000256" key="3">
    <source>
        <dbReference type="ARBA" id="ARBA00022737"/>
    </source>
</evidence>
<feature type="domain" description="C2H2-type" evidence="9">
    <location>
        <begin position="79"/>
        <end position="106"/>
    </location>
</feature>
<evidence type="ECO:0000256" key="1">
    <source>
        <dbReference type="ARBA" id="ARBA00004123"/>
    </source>
</evidence>
<dbReference type="FunFam" id="3.30.160.60:FF:002343">
    <property type="entry name" value="Zinc finger protein 33A"/>
    <property type="match status" value="1"/>
</dbReference>
<dbReference type="GO" id="GO:0000978">
    <property type="term" value="F:RNA polymerase II cis-regulatory region sequence-specific DNA binding"/>
    <property type="evidence" value="ECO:0007669"/>
    <property type="project" value="TreeGrafter"/>
</dbReference>
<dbReference type="SMART" id="SM00355">
    <property type="entry name" value="ZnF_C2H2"/>
    <property type="match status" value="4"/>
</dbReference>
<evidence type="ECO:0000313" key="11">
    <source>
        <dbReference type="Proteomes" id="UP000198287"/>
    </source>
</evidence>
<keyword evidence="4 8" id="KW-0863">Zinc-finger</keyword>
<reference evidence="10 11" key="1">
    <citation type="submission" date="2015-12" db="EMBL/GenBank/DDBJ databases">
        <title>The genome of Folsomia candida.</title>
        <authorList>
            <person name="Faddeeva A."/>
            <person name="Derks M.F."/>
            <person name="Anvar Y."/>
            <person name="Smit S."/>
            <person name="Van Straalen N."/>
            <person name="Roelofs D."/>
        </authorList>
    </citation>
    <scope>NUCLEOTIDE SEQUENCE [LARGE SCALE GENOMIC DNA]</scope>
    <source>
        <strain evidence="10 11">VU population</strain>
        <tissue evidence="10">Whole body</tissue>
    </source>
</reference>
<comment type="caution">
    <text evidence="10">The sequence shown here is derived from an EMBL/GenBank/DDBJ whole genome shotgun (WGS) entry which is preliminary data.</text>
</comment>
<protein>
    <submittedName>
        <fullName evidence="10">Zinc finger protein 30</fullName>
    </submittedName>
</protein>
<dbReference type="FunFam" id="3.30.160.60:FF:000100">
    <property type="entry name" value="Zinc finger 45-like"/>
    <property type="match status" value="1"/>
</dbReference>
<evidence type="ECO:0000313" key="10">
    <source>
        <dbReference type="EMBL" id="OXA53978.1"/>
    </source>
</evidence>
<evidence type="ECO:0000256" key="5">
    <source>
        <dbReference type="ARBA" id="ARBA00022833"/>
    </source>
</evidence>
<keyword evidence="5" id="KW-0862">Zinc</keyword>
<dbReference type="OMA" id="MAYLRVH"/>
<evidence type="ECO:0000256" key="8">
    <source>
        <dbReference type="PROSITE-ProRule" id="PRU00042"/>
    </source>
</evidence>
<dbReference type="InterPro" id="IPR050527">
    <property type="entry name" value="Snail/Krueppel_Znf"/>
</dbReference>
<keyword evidence="6" id="KW-0539">Nucleus</keyword>
<gene>
    <name evidence="10" type="ORF">Fcan01_11357</name>
</gene>
<dbReference type="EMBL" id="LNIX01000005">
    <property type="protein sequence ID" value="OXA53978.1"/>
    <property type="molecule type" value="Genomic_DNA"/>
</dbReference>
<dbReference type="PROSITE" id="PS00028">
    <property type="entry name" value="ZINC_FINGER_C2H2_1"/>
    <property type="match status" value="2"/>
</dbReference>
<dbReference type="GO" id="GO:0005634">
    <property type="term" value="C:nucleus"/>
    <property type="evidence" value="ECO:0007669"/>
    <property type="project" value="UniProtKB-SubCell"/>
</dbReference>
<evidence type="ECO:0000256" key="7">
    <source>
        <dbReference type="ARBA" id="ARBA00037948"/>
    </source>
</evidence>
<keyword evidence="3" id="KW-0677">Repeat</keyword>
<evidence type="ECO:0000259" key="9">
    <source>
        <dbReference type="PROSITE" id="PS50157"/>
    </source>
</evidence>
<feature type="domain" description="C2H2-type" evidence="9">
    <location>
        <begin position="107"/>
        <end position="126"/>
    </location>
</feature>
<dbReference type="InterPro" id="IPR013087">
    <property type="entry name" value="Znf_C2H2_type"/>
</dbReference>
<evidence type="ECO:0000256" key="2">
    <source>
        <dbReference type="ARBA" id="ARBA00022723"/>
    </source>
</evidence>
<dbReference type="GO" id="GO:0008270">
    <property type="term" value="F:zinc ion binding"/>
    <property type="evidence" value="ECO:0007669"/>
    <property type="project" value="UniProtKB-KW"/>
</dbReference>
<evidence type="ECO:0000256" key="6">
    <source>
        <dbReference type="ARBA" id="ARBA00023242"/>
    </source>
</evidence>
<accession>A0A226E9J7</accession>
<keyword evidence="11" id="KW-1185">Reference proteome</keyword>
<sequence>MATTNVKRWGCHHCSKRFNTISHLDRHLDIHDPNGKVKREYDETKTDILHFSGCHKTFSCNGNLTIHFNTEHSANPVQYPCPLCGQEFKSKGNLDQHIRAHTTEKPHKCPTCGRSFVQMAYLRVHQVNDADFDGGLDSPPRKFLGAKSQ</sequence>
<keyword evidence="2" id="KW-0479">Metal-binding</keyword>
<comment type="subcellular location">
    <subcellularLocation>
        <location evidence="1">Nucleus</location>
    </subcellularLocation>
</comment>
<evidence type="ECO:0000256" key="4">
    <source>
        <dbReference type="ARBA" id="ARBA00022771"/>
    </source>
</evidence>
<dbReference type="InterPro" id="IPR036236">
    <property type="entry name" value="Znf_C2H2_sf"/>
</dbReference>
<proteinExistence type="inferred from homology"/>
<dbReference type="GO" id="GO:0000981">
    <property type="term" value="F:DNA-binding transcription factor activity, RNA polymerase II-specific"/>
    <property type="evidence" value="ECO:0007669"/>
    <property type="project" value="TreeGrafter"/>
</dbReference>
<dbReference type="STRING" id="158441.A0A226E9J7"/>
<dbReference type="Pfam" id="PF00096">
    <property type="entry name" value="zf-C2H2"/>
    <property type="match status" value="2"/>
</dbReference>
<dbReference type="PANTHER" id="PTHR24388:SF53">
    <property type="entry name" value="CHORION TRANSCRIPTION FACTOR CF2-RELATED"/>
    <property type="match status" value="1"/>
</dbReference>
<dbReference type="AlphaFoldDB" id="A0A226E9J7"/>
<dbReference type="PANTHER" id="PTHR24388">
    <property type="entry name" value="ZINC FINGER PROTEIN"/>
    <property type="match status" value="1"/>
</dbReference>